<keyword evidence="2" id="KW-1185">Reference proteome</keyword>
<sequence length="94" mass="10266">MTVLSRKDKGVRLNYNTTIKSLQAALLLSSLGSLLKRLKQEALSLIQMSSCSCVFHLPRPTSHNHTQELAAPLVRPGALRMASRCSCDGKGVFL</sequence>
<proteinExistence type="predicted"/>
<dbReference type="AlphaFoldDB" id="A0A445BKD2"/>
<comment type="caution">
    <text evidence="1">The sequence shown here is derived from an EMBL/GenBank/DDBJ whole genome shotgun (WGS) entry which is preliminary data.</text>
</comment>
<gene>
    <name evidence="1" type="ORF">Ahy_A09g044606</name>
</gene>
<dbReference type="Proteomes" id="UP000289738">
    <property type="component" value="Chromosome A09"/>
</dbReference>
<protein>
    <submittedName>
        <fullName evidence="1">Uncharacterized protein</fullName>
    </submittedName>
</protein>
<evidence type="ECO:0000313" key="2">
    <source>
        <dbReference type="Proteomes" id="UP000289738"/>
    </source>
</evidence>
<organism evidence="1 2">
    <name type="scientific">Arachis hypogaea</name>
    <name type="common">Peanut</name>
    <dbReference type="NCBI Taxonomy" id="3818"/>
    <lineage>
        <taxon>Eukaryota</taxon>
        <taxon>Viridiplantae</taxon>
        <taxon>Streptophyta</taxon>
        <taxon>Embryophyta</taxon>
        <taxon>Tracheophyta</taxon>
        <taxon>Spermatophyta</taxon>
        <taxon>Magnoliopsida</taxon>
        <taxon>eudicotyledons</taxon>
        <taxon>Gunneridae</taxon>
        <taxon>Pentapetalae</taxon>
        <taxon>rosids</taxon>
        <taxon>fabids</taxon>
        <taxon>Fabales</taxon>
        <taxon>Fabaceae</taxon>
        <taxon>Papilionoideae</taxon>
        <taxon>50 kb inversion clade</taxon>
        <taxon>dalbergioids sensu lato</taxon>
        <taxon>Dalbergieae</taxon>
        <taxon>Pterocarpus clade</taxon>
        <taxon>Arachis</taxon>
    </lineage>
</organism>
<reference evidence="1 2" key="1">
    <citation type="submission" date="2019-01" db="EMBL/GenBank/DDBJ databases">
        <title>Sequencing of cultivated peanut Arachis hypogaea provides insights into genome evolution and oil improvement.</title>
        <authorList>
            <person name="Chen X."/>
        </authorList>
    </citation>
    <scope>NUCLEOTIDE SEQUENCE [LARGE SCALE GENOMIC DNA]</scope>
    <source>
        <strain evidence="2">cv. Fuhuasheng</strain>
        <tissue evidence="1">Leaves</tissue>
    </source>
</reference>
<accession>A0A445BKD2</accession>
<evidence type="ECO:0000313" key="1">
    <source>
        <dbReference type="EMBL" id="RYR39146.1"/>
    </source>
</evidence>
<name>A0A445BKD2_ARAHY</name>
<dbReference type="EMBL" id="SDMP01000009">
    <property type="protein sequence ID" value="RYR39146.1"/>
    <property type="molecule type" value="Genomic_DNA"/>
</dbReference>